<dbReference type="Pfam" id="PF01184">
    <property type="entry name" value="Gpr1_Fun34_YaaH"/>
    <property type="match status" value="1"/>
</dbReference>
<evidence type="ECO:0000256" key="1">
    <source>
        <dbReference type="ARBA" id="ARBA00004141"/>
    </source>
</evidence>
<keyword evidence="3 7" id="KW-0812">Transmembrane</keyword>
<feature type="transmembrane region" description="Helical" evidence="7">
    <location>
        <begin position="206"/>
        <end position="233"/>
    </location>
</feature>
<feature type="transmembrane region" description="Helical" evidence="7">
    <location>
        <begin position="112"/>
        <end position="131"/>
    </location>
</feature>
<dbReference type="PANTHER" id="PTHR31123">
    <property type="entry name" value="ACCUMULATION OF DYADS PROTEIN 2-RELATED"/>
    <property type="match status" value="1"/>
</dbReference>
<dbReference type="Proteomes" id="UP000249723">
    <property type="component" value="Unassembled WGS sequence"/>
</dbReference>
<dbReference type="PANTHER" id="PTHR31123:SF4">
    <property type="entry name" value="PROTEIN ALCS"/>
    <property type="match status" value="1"/>
</dbReference>
<proteinExistence type="inferred from homology"/>
<dbReference type="AlphaFoldDB" id="A0A2X0KLG8"/>
<dbReference type="EMBL" id="FMWP01000052">
    <property type="protein sequence ID" value="SCZ94439.1"/>
    <property type="molecule type" value="Genomic_DNA"/>
</dbReference>
<keyword evidence="4 7" id="KW-1133">Transmembrane helix</keyword>
<evidence type="ECO:0000256" key="5">
    <source>
        <dbReference type="ARBA" id="ARBA00023136"/>
    </source>
</evidence>
<keyword evidence="9" id="KW-1185">Reference proteome</keyword>
<evidence type="ECO:0000256" key="3">
    <source>
        <dbReference type="ARBA" id="ARBA00022692"/>
    </source>
</evidence>
<feature type="region of interest" description="Disordered" evidence="6">
    <location>
        <begin position="1"/>
        <end position="25"/>
    </location>
</feature>
<evidence type="ECO:0000256" key="6">
    <source>
        <dbReference type="SAM" id="MobiDB-lite"/>
    </source>
</evidence>
<feature type="compositionally biased region" description="Basic and acidic residues" evidence="6">
    <location>
        <begin position="16"/>
        <end position="25"/>
    </location>
</feature>
<sequence>MSASSTDHPLANETTRVGDHSNQHFDLEKGNGGVEGAALGRQFSVQLTAEQFERLYLQPGGVAAKGDLAKYLMGWSGSTTDSAVVAVGAFYYVGGVGLYLSGLLEWIIGNTFPATVFMTFGGYWLAFAFLYQASLLLSEARRRPTTTKAQRCIWFVYLIASLRTNVVFALLFTFLDITFWIFVAVYVQLGYGHVTHVPMELKAAGAFAFLTSACGWYLLVVLIFGSTGIPIALPVGDLSNFMSGRRKAE</sequence>
<evidence type="ECO:0000256" key="7">
    <source>
        <dbReference type="SAM" id="Phobius"/>
    </source>
</evidence>
<evidence type="ECO:0000256" key="2">
    <source>
        <dbReference type="ARBA" id="ARBA00005587"/>
    </source>
</evidence>
<comment type="similarity">
    <text evidence="2">Belongs to the acetate uptake transporter (AceTr) (TC 2.A.96) family.</text>
</comment>
<organism evidence="8 9">
    <name type="scientific">Microbotryum saponariae</name>
    <dbReference type="NCBI Taxonomy" id="289078"/>
    <lineage>
        <taxon>Eukaryota</taxon>
        <taxon>Fungi</taxon>
        <taxon>Dikarya</taxon>
        <taxon>Basidiomycota</taxon>
        <taxon>Pucciniomycotina</taxon>
        <taxon>Microbotryomycetes</taxon>
        <taxon>Microbotryales</taxon>
        <taxon>Microbotryaceae</taxon>
        <taxon>Microbotryum</taxon>
    </lineage>
</organism>
<name>A0A2X0KLG8_9BASI</name>
<feature type="transmembrane region" description="Helical" evidence="7">
    <location>
        <begin position="177"/>
        <end position="194"/>
    </location>
</feature>
<feature type="compositionally biased region" description="Polar residues" evidence="6">
    <location>
        <begin position="1"/>
        <end position="15"/>
    </location>
</feature>
<dbReference type="GO" id="GO:0005886">
    <property type="term" value="C:plasma membrane"/>
    <property type="evidence" value="ECO:0007669"/>
    <property type="project" value="TreeGrafter"/>
</dbReference>
<reference evidence="9" key="1">
    <citation type="submission" date="2016-10" db="EMBL/GenBank/DDBJ databases">
        <authorList>
            <person name="Jeantristanb JTB J.-T."/>
            <person name="Ricardo R."/>
        </authorList>
    </citation>
    <scope>NUCLEOTIDE SEQUENCE [LARGE SCALE GENOMIC DNA]</scope>
</reference>
<keyword evidence="5 7" id="KW-0472">Membrane</keyword>
<dbReference type="InterPro" id="IPR000791">
    <property type="entry name" value="Gpr1/Fun34/SatP-like"/>
</dbReference>
<dbReference type="GO" id="GO:0015123">
    <property type="term" value="F:acetate transmembrane transporter activity"/>
    <property type="evidence" value="ECO:0007669"/>
    <property type="project" value="TreeGrafter"/>
</dbReference>
<comment type="subcellular location">
    <subcellularLocation>
        <location evidence="1">Membrane</location>
        <topology evidence="1">Multi-pass membrane protein</topology>
    </subcellularLocation>
</comment>
<feature type="transmembrane region" description="Helical" evidence="7">
    <location>
        <begin position="83"/>
        <end position="100"/>
    </location>
</feature>
<evidence type="ECO:0000313" key="8">
    <source>
        <dbReference type="EMBL" id="SCZ94439.1"/>
    </source>
</evidence>
<evidence type="ECO:0000256" key="4">
    <source>
        <dbReference type="ARBA" id="ARBA00022989"/>
    </source>
</evidence>
<dbReference type="STRING" id="289078.A0A2X0KLG8"/>
<accession>A0A2X0KLG8</accession>
<dbReference type="InterPro" id="IPR051633">
    <property type="entry name" value="AceTr"/>
</dbReference>
<protein>
    <submittedName>
        <fullName evidence="8">BZ3500_MvSof-1268-A1-R1_Chr12-2g03900 protein</fullName>
    </submittedName>
</protein>
<gene>
    <name evidence="8" type="ORF">BZ3500_MVSOF-1268-A1-R1_CHR12-2G03900</name>
</gene>
<evidence type="ECO:0000313" key="9">
    <source>
        <dbReference type="Proteomes" id="UP000249723"/>
    </source>
</evidence>